<evidence type="ECO:0000313" key="2">
    <source>
        <dbReference type="EMBL" id="RPD59192.1"/>
    </source>
</evidence>
<accession>A0A5C2S637</accession>
<dbReference type="EMBL" id="ML122271">
    <property type="protein sequence ID" value="RPD59192.1"/>
    <property type="molecule type" value="Genomic_DNA"/>
</dbReference>
<gene>
    <name evidence="2" type="ORF">L227DRAFT_165078</name>
</gene>
<keyword evidence="1" id="KW-0732">Signal</keyword>
<organism evidence="2 3">
    <name type="scientific">Lentinus tigrinus ALCF2SS1-6</name>
    <dbReference type="NCBI Taxonomy" id="1328759"/>
    <lineage>
        <taxon>Eukaryota</taxon>
        <taxon>Fungi</taxon>
        <taxon>Dikarya</taxon>
        <taxon>Basidiomycota</taxon>
        <taxon>Agaricomycotina</taxon>
        <taxon>Agaricomycetes</taxon>
        <taxon>Polyporales</taxon>
        <taxon>Polyporaceae</taxon>
        <taxon>Lentinus</taxon>
    </lineage>
</organism>
<evidence type="ECO:0008006" key="4">
    <source>
        <dbReference type="Google" id="ProtNLM"/>
    </source>
</evidence>
<sequence>MHCRAARCCPAWDVFCLLGCGSVTCGVWGRQEDRPRACHTTAVGGTRCPGAPRRLLLFWLLECCGHRSIVLVDEEICVSGVRATEVCVLGNGNRRRRRGYLARWISDAHLRAA</sequence>
<name>A0A5C2S637_9APHY</name>
<evidence type="ECO:0000313" key="3">
    <source>
        <dbReference type="Proteomes" id="UP000313359"/>
    </source>
</evidence>
<evidence type="ECO:0000256" key="1">
    <source>
        <dbReference type="SAM" id="SignalP"/>
    </source>
</evidence>
<feature type="chain" id="PRO_5022944907" description="Secreted protein" evidence="1">
    <location>
        <begin position="30"/>
        <end position="113"/>
    </location>
</feature>
<dbReference type="AlphaFoldDB" id="A0A5C2S637"/>
<proteinExistence type="predicted"/>
<keyword evidence="3" id="KW-1185">Reference proteome</keyword>
<feature type="signal peptide" evidence="1">
    <location>
        <begin position="1"/>
        <end position="29"/>
    </location>
</feature>
<reference evidence="2" key="1">
    <citation type="journal article" date="2018" name="Genome Biol. Evol.">
        <title>Genomics and development of Lentinus tigrinus, a white-rot wood-decaying mushroom with dimorphic fruiting bodies.</title>
        <authorList>
            <person name="Wu B."/>
            <person name="Xu Z."/>
            <person name="Knudson A."/>
            <person name="Carlson A."/>
            <person name="Chen N."/>
            <person name="Kovaka S."/>
            <person name="LaButti K."/>
            <person name="Lipzen A."/>
            <person name="Pennachio C."/>
            <person name="Riley R."/>
            <person name="Schakwitz W."/>
            <person name="Umezawa K."/>
            <person name="Ohm R.A."/>
            <person name="Grigoriev I.V."/>
            <person name="Nagy L.G."/>
            <person name="Gibbons J."/>
            <person name="Hibbett D."/>
        </authorList>
    </citation>
    <scope>NUCLEOTIDE SEQUENCE [LARGE SCALE GENOMIC DNA]</scope>
    <source>
        <strain evidence="2">ALCF2SS1-6</strain>
    </source>
</reference>
<dbReference type="Proteomes" id="UP000313359">
    <property type="component" value="Unassembled WGS sequence"/>
</dbReference>
<protein>
    <recommendedName>
        <fullName evidence="4">Secreted protein</fullName>
    </recommendedName>
</protein>